<dbReference type="AlphaFoldDB" id="A0A4D7BBL4"/>
<dbReference type="KEGG" id="pstg:E8M01_26645"/>
<protein>
    <submittedName>
        <fullName evidence="1">Uncharacterized protein</fullName>
    </submittedName>
</protein>
<reference evidence="1 2" key="1">
    <citation type="submission" date="2019-04" db="EMBL/GenBank/DDBJ databases">
        <title>Phreatobacter aquaticus sp. nov.</title>
        <authorList>
            <person name="Choi A."/>
        </authorList>
    </citation>
    <scope>NUCLEOTIDE SEQUENCE [LARGE SCALE GENOMIC DNA]</scope>
    <source>
        <strain evidence="1 2">KCTC 52518</strain>
    </source>
</reference>
<evidence type="ECO:0000313" key="1">
    <source>
        <dbReference type="EMBL" id="QCI67488.1"/>
    </source>
</evidence>
<organism evidence="1 2">
    <name type="scientific">Phreatobacter stygius</name>
    <dbReference type="NCBI Taxonomy" id="1940610"/>
    <lineage>
        <taxon>Bacteria</taxon>
        <taxon>Pseudomonadati</taxon>
        <taxon>Pseudomonadota</taxon>
        <taxon>Alphaproteobacteria</taxon>
        <taxon>Hyphomicrobiales</taxon>
        <taxon>Phreatobacteraceae</taxon>
        <taxon>Phreatobacter</taxon>
    </lineage>
</organism>
<proteinExistence type="predicted"/>
<sequence>MADQTNCPGLLFVWTDIDPLFEADFNKWYDREHVEERIAIRGFVVGTRYISSQAPRKYLGLYRTENLDVFKSADYRQAFEHQTAWSVTNFGRMRNAFRRVCAITAETGIGAGTWLAIIRLGRQATPVDLLTLADLGRTVSNIDGVIATRLLEPDPELSTPLPAEPAENRLLDPILLIEGTSEPAVSNASRLVTEQMGIPAAEIATMQMMWRLQSTEIRRQAA</sequence>
<dbReference type="RefSeq" id="WP_136962919.1">
    <property type="nucleotide sequence ID" value="NZ_CP039690.1"/>
</dbReference>
<gene>
    <name evidence="1" type="ORF">E8M01_26645</name>
</gene>
<dbReference type="OrthoDB" id="3034735at2"/>
<dbReference type="EMBL" id="CP039690">
    <property type="protein sequence ID" value="QCI67488.1"/>
    <property type="molecule type" value="Genomic_DNA"/>
</dbReference>
<keyword evidence="2" id="KW-1185">Reference proteome</keyword>
<dbReference type="Proteomes" id="UP000298781">
    <property type="component" value="Chromosome"/>
</dbReference>
<name>A0A4D7BBL4_9HYPH</name>
<accession>A0A4D7BBL4</accession>
<evidence type="ECO:0000313" key="2">
    <source>
        <dbReference type="Proteomes" id="UP000298781"/>
    </source>
</evidence>